<dbReference type="HAMAP" id="MF_00293">
    <property type="entry name" value="PSII_PsbN"/>
    <property type="match status" value="1"/>
</dbReference>
<gene>
    <name evidence="5 6" type="primary">psbN</name>
</gene>
<dbReference type="InterPro" id="IPR003398">
    <property type="entry name" value="PSII_PsbN"/>
</dbReference>
<organism evidence="6">
    <name type="scientific">Caulerpa lentillifera</name>
    <dbReference type="NCBI Taxonomy" id="148947"/>
    <lineage>
        <taxon>Eukaryota</taxon>
        <taxon>Viridiplantae</taxon>
        <taxon>Chlorophyta</taxon>
        <taxon>core chlorophytes</taxon>
        <taxon>Ulvophyceae</taxon>
        <taxon>TCBD clade</taxon>
        <taxon>Bryopsidales</taxon>
        <taxon>Halimedineae</taxon>
        <taxon>Caulerpaceae</taxon>
        <taxon>Caulerpa</taxon>
    </lineage>
</organism>
<protein>
    <recommendedName>
        <fullName evidence="5">Protein PsbN</fullName>
    </recommendedName>
</protein>
<comment type="function">
    <text evidence="5">May play a role in photosystem I and II biogenesis.</text>
</comment>
<dbReference type="GeneID" id="37867969"/>
<keyword evidence="5" id="KW-0793">Thylakoid</keyword>
<dbReference type="Pfam" id="PF02468">
    <property type="entry name" value="PsbN"/>
    <property type="match status" value="1"/>
</dbReference>
<geneLocation type="chloroplast" evidence="6"/>
<comment type="similarity">
    <text evidence="5">Belongs to the PsbN family.</text>
</comment>
<evidence type="ECO:0000313" key="6">
    <source>
        <dbReference type="EMBL" id="AXG75824.1"/>
    </source>
</evidence>
<feature type="transmembrane region" description="Helical" evidence="5">
    <location>
        <begin position="6"/>
        <end position="28"/>
    </location>
</feature>
<dbReference type="PANTHER" id="PTHR35326">
    <property type="entry name" value="PROTEIN PSBN"/>
    <property type="match status" value="1"/>
</dbReference>
<dbReference type="RefSeq" id="YP_009514368.1">
    <property type="nucleotide sequence ID" value="NC_039377.1"/>
</dbReference>
<dbReference type="EMBL" id="MG753774">
    <property type="protein sequence ID" value="AXG75824.1"/>
    <property type="molecule type" value="Genomic_DNA"/>
</dbReference>
<keyword evidence="2 5" id="KW-0812">Transmembrane</keyword>
<dbReference type="GO" id="GO:0015979">
    <property type="term" value="P:photosynthesis"/>
    <property type="evidence" value="ECO:0007669"/>
    <property type="project" value="InterPro"/>
</dbReference>
<reference evidence="7" key="2">
    <citation type="submission" date="2019-07" db="EMBL/GenBank/DDBJ databases">
        <authorList>
            <person name="Jia X."/>
        </authorList>
    </citation>
    <scope>NUCLEOTIDE SEQUENCE</scope>
</reference>
<dbReference type="AlphaFoldDB" id="A0A345HGT4"/>
<comment type="subcellular location">
    <subcellularLocation>
        <location evidence="1">Membrane</location>
        <topology evidence="1">Single-pass membrane protein</topology>
    </subcellularLocation>
    <subcellularLocation>
        <location evidence="5">Plastid</location>
        <location evidence="5">Chloroplast thylakoid membrane</location>
        <topology evidence="5">Single-pass membrane protein</topology>
    </subcellularLocation>
</comment>
<proteinExistence type="inferred from homology"/>
<dbReference type="GO" id="GO:0009535">
    <property type="term" value="C:chloroplast thylakoid membrane"/>
    <property type="evidence" value="ECO:0007669"/>
    <property type="project" value="UniProtKB-SubCell"/>
</dbReference>
<reference evidence="6" key="1">
    <citation type="submission" date="2018-01" db="EMBL/GenBank/DDBJ databases">
        <title>Complete Chloroplast Genome of Caulerpa lentillifera.</title>
        <authorList>
            <person name="Gao D."/>
            <person name="Sun Z."/>
            <person name="Yao J."/>
            <person name="Tan W."/>
        </authorList>
    </citation>
    <scope>NUCLEOTIDE SEQUENCE</scope>
</reference>
<keyword evidence="6" id="KW-0150">Chloroplast</keyword>
<dbReference type="SMR" id="A0A345HGT4"/>
<sequence>MGNEASFIIVFLWCLLLSVTGYSIYVGFGPPSKKLRDPFDEHES</sequence>
<evidence type="ECO:0000256" key="5">
    <source>
        <dbReference type="HAMAP-Rule" id="MF_00293"/>
    </source>
</evidence>
<comment type="caution">
    <text evidence="5">Originally thought to be a component of PSII; based on experiments in Synechocystis, N.tabacum and barley, and its absence from PSII in T.elongatus and T.vulcanus, this is probably not true.</text>
</comment>
<evidence type="ECO:0000256" key="3">
    <source>
        <dbReference type="ARBA" id="ARBA00022989"/>
    </source>
</evidence>
<evidence type="ECO:0000313" key="7">
    <source>
        <dbReference type="EMBL" id="QKS32326.1"/>
    </source>
</evidence>
<keyword evidence="3 5" id="KW-1133">Transmembrane helix</keyword>
<evidence type="ECO:0000256" key="1">
    <source>
        <dbReference type="ARBA" id="ARBA00004167"/>
    </source>
</evidence>
<keyword evidence="6" id="KW-0934">Plastid</keyword>
<dbReference type="PANTHER" id="PTHR35326:SF3">
    <property type="entry name" value="PROTEIN PSBN"/>
    <property type="match status" value="1"/>
</dbReference>
<evidence type="ECO:0000256" key="4">
    <source>
        <dbReference type="ARBA" id="ARBA00023136"/>
    </source>
</evidence>
<name>A0A345HGT4_9CHLO</name>
<accession>A0A345HGT4</accession>
<evidence type="ECO:0000256" key="2">
    <source>
        <dbReference type="ARBA" id="ARBA00022692"/>
    </source>
</evidence>
<dbReference type="EMBL" id="MN201587">
    <property type="protein sequence ID" value="QKS32326.1"/>
    <property type="molecule type" value="Genomic_DNA"/>
</dbReference>
<keyword evidence="4 5" id="KW-0472">Membrane</keyword>